<protein>
    <submittedName>
        <fullName evidence="1">Uncharacterized protein</fullName>
    </submittedName>
</protein>
<evidence type="ECO:0000313" key="2">
    <source>
        <dbReference type="Proteomes" id="UP001497497"/>
    </source>
</evidence>
<feature type="non-terminal residue" evidence="1">
    <location>
        <position position="106"/>
    </location>
</feature>
<proteinExistence type="predicted"/>
<keyword evidence="2" id="KW-1185">Reference proteome</keyword>
<gene>
    <name evidence="1" type="ORF">GSLYS_00011608001</name>
</gene>
<accession>A0AAV2HUA8</accession>
<evidence type="ECO:0000313" key="1">
    <source>
        <dbReference type="EMBL" id="CAL1537706.1"/>
    </source>
</evidence>
<dbReference type="Proteomes" id="UP001497497">
    <property type="component" value="Unassembled WGS sequence"/>
</dbReference>
<name>A0AAV2HUA8_LYMST</name>
<reference evidence="1 2" key="1">
    <citation type="submission" date="2024-04" db="EMBL/GenBank/DDBJ databases">
        <authorList>
            <consortium name="Genoscope - CEA"/>
            <person name="William W."/>
        </authorList>
    </citation>
    <scope>NUCLEOTIDE SEQUENCE [LARGE SCALE GENOMIC DNA]</scope>
</reference>
<comment type="caution">
    <text evidence="1">The sequence shown here is derived from an EMBL/GenBank/DDBJ whole genome shotgun (WGS) entry which is preliminary data.</text>
</comment>
<dbReference type="EMBL" id="CAXITT010000272">
    <property type="protein sequence ID" value="CAL1537706.1"/>
    <property type="molecule type" value="Genomic_DNA"/>
</dbReference>
<dbReference type="AlphaFoldDB" id="A0AAV2HUA8"/>
<sequence length="106" mass="12088">MDFDFLELVFSVVSQRLCTSDNFAHCHYFVQASQLGSLPLLCTYVSSVAQKLNKSSHEFQFLLFNYLIMVQFVNPNSLNIKSNSFIIKSYSFIIKSNSSIIKSNSL</sequence>
<organism evidence="1 2">
    <name type="scientific">Lymnaea stagnalis</name>
    <name type="common">Great pond snail</name>
    <name type="synonym">Helix stagnalis</name>
    <dbReference type="NCBI Taxonomy" id="6523"/>
    <lineage>
        <taxon>Eukaryota</taxon>
        <taxon>Metazoa</taxon>
        <taxon>Spiralia</taxon>
        <taxon>Lophotrochozoa</taxon>
        <taxon>Mollusca</taxon>
        <taxon>Gastropoda</taxon>
        <taxon>Heterobranchia</taxon>
        <taxon>Euthyneura</taxon>
        <taxon>Panpulmonata</taxon>
        <taxon>Hygrophila</taxon>
        <taxon>Lymnaeoidea</taxon>
        <taxon>Lymnaeidae</taxon>
        <taxon>Lymnaea</taxon>
    </lineage>
</organism>